<keyword evidence="4" id="KW-0256">Endoplasmic reticulum</keyword>
<dbReference type="InterPro" id="IPR011990">
    <property type="entry name" value="TPR-like_helical_dom_sf"/>
</dbReference>
<feature type="chain" id="PRO_5042037418" description="Endoplasmic reticulum protein SC65" evidence="13">
    <location>
        <begin position="21"/>
        <end position="425"/>
    </location>
</feature>
<evidence type="ECO:0000256" key="13">
    <source>
        <dbReference type="SAM" id="SignalP"/>
    </source>
</evidence>
<evidence type="ECO:0000256" key="3">
    <source>
        <dbReference type="ARBA" id="ARBA00022729"/>
    </source>
</evidence>
<dbReference type="Pfam" id="PF23557">
    <property type="entry name" value="TPR_leprecan"/>
    <property type="match status" value="1"/>
</dbReference>
<dbReference type="PANTHER" id="PTHR13986">
    <property type="entry name" value="PROTEIN LYSINE HYDROXYLATION COMPLEX COMPONENT"/>
    <property type="match status" value="1"/>
</dbReference>
<evidence type="ECO:0000256" key="5">
    <source>
        <dbReference type="ARBA" id="ARBA00023180"/>
    </source>
</evidence>
<evidence type="ECO:0000256" key="11">
    <source>
        <dbReference type="ARBA" id="ARBA00082188"/>
    </source>
</evidence>
<reference evidence="15" key="1">
    <citation type="submission" date="2022-08" db="EMBL/GenBank/DDBJ databases">
        <title>Genome sequencing of akame (Lates japonicus).</title>
        <authorList>
            <person name="Hashiguchi Y."/>
            <person name="Takahashi H."/>
        </authorList>
    </citation>
    <scope>NUCLEOTIDE SEQUENCE</scope>
    <source>
        <strain evidence="15">Kochi</strain>
    </source>
</reference>
<sequence>MMLLKSLCLVALLIPALVEAQYEKYSFKSFPQKDIMPLDSAYGYALEQYSAENWRESIKFLELSLRLHRLLRDSEAFCSRNCSSVSRDNDTLFADSSLRVVRHILLRAACLKKCKAGFPVFTLSYPRRDLLETFEKRIPYRYIQYAYYQLNNVEKAVAAAHTFLKKNPNDPHLTKNMNYYKTLFDVEEYLIDHEEQPYESVFLKSVTLYNSGDFSNSARNMEQAITQYFEIYSLCLAGCEGSYEILEFKDFYPTLADLYSDVLKCKVNCEEHLTPSVGGFFVEKFVATMYHYLQFSYYKLNDVKNAAPCAASYMLFDPKDQVMQQNVAYYRFYREQWGLEDIDFQPRPEALRYFNQTTKQKEMLEFALNYLQTEDEDVVSPEETGASHSENPDAEFEGMGDYEESFLAEWWQEPKTKWDTGDIVD</sequence>
<proteinExistence type="inferred from homology"/>
<dbReference type="GO" id="GO:0005518">
    <property type="term" value="F:collagen binding"/>
    <property type="evidence" value="ECO:0007669"/>
    <property type="project" value="TreeGrafter"/>
</dbReference>
<keyword evidence="16" id="KW-1185">Reference proteome</keyword>
<evidence type="ECO:0000256" key="4">
    <source>
        <dbReference type="ARBA" id="ARBA00022824"/>
    </source>
</evidence>
<comment type="subcellular location">
    <subcellularLocation>
        <location evidence="1">Endoplasmic reticulum</location>
    </subcellularLocation>
</comment>
<dbReference type="PANTHER" id="PTHR13986:SF4">
    <property type="entry name" value="ENDOPLASMIC RETICULUM PROTEIN SC65"/>
    <property type="match status" value="1"/>
</dbReference>
<dbReference type="Gene3D" id="1.25.40.10">
    <property type="entry name" value="Tetratricopeptide repeat domain"/>
    <property type="match status" value="2"/>
</dbReference>
<evidence type="ECO:0000259" key="14">
    <source>
        <dbReference type="Pfam" id="PF23557"/>
    </source>
</evidence>
<evidence type="ECO:0000313" key="15">
    <source>
        <dbReference type="EMBL" id="GLD49076.1"/>
    </source>
</evidence>
<dbReference type="GO" id="GO:0030199">
    <property type="term" value="P:collagen fibril organization"/>
    <property type="evidence" value="ECO:0007669"/>
    <property type="project" value="TreeGrafter"/>
</dbReference>
<evidence type="ECO:0000256" key="12">
    <source>
        <dbReference type="SAM" id="MobiDB-lite"/>
    </source>
</evidence>
<dbReference type="InterPro" id="IPR056585">
    <property type="entry name" value="Leprecan_dom"/>
</dbReference>
<dbReference type="AlphaFoldDB" id="A0AAD3M8G9"/>
<feature type="region of interest" description="Disordered" evidence="12">
    <location>
        <begin position="377"/>
        <end position="398"/>
    </location>
</feature>
<comment type="caution">
    <text evidence="15">The sequence shown here is derived from an EMBL/GenBank/DDBJ whole genome shotgun (WGS) entry which is preliminary data.</text>
</comment>
<accession>A0AAD3M8G9</accession>
<keyword evidence="5" id="KW-0325">Glycoprotein</keyword>
<feature type="signal peptide" evidence="13">
    <location>
        <begin position="1"/>
        <end position="20"/>
    </location>
</feature>
<dbReference type="EMBL" id="BRZM01000007">
    <property type="protein sequence ID" value="GLD49076.1"/>
    <property type="molecule type" value="Genomic_DNA"/>
</dbReference>
<evidence type="ECO:0000256" key="1">
    <source>
        <dbReference type="ARBA" id="ARBA00004240"/>
    </source>
</evidence>
<dbReference type="FunFam" id="1.25.40.10:FF:000119">
    <property type="entry name" value="synaptonemal complex protein SC65"/>
    <property type="match status" value="1"/>
</dbReference>
<evidence type="ECO:0000256" key="9">
    <source>
        <dbReference type="ARBA" id="ARBA00076444"/>
    </source>
</evidence>
<comment type="subunit">
    <text evidence="7">Interacts with PLOD1, P3H3 and PPIB. Identified in a complex with PLOD1 and P3H3.</text>
</comment>
<keyword evidence="3 13" id="KW-0732">Signal</keyword>
<comment type="function">
    <text evidence="6">Part of a complex composed of PLOD1, P3H3 and P3H4 that catalyzes hydroxylation of lysine residues in collagen alpha chains and is required for normal assembly and cross-linking of collagen fibrils. Required for normal bone density and normal skin stability via its role in hydroxylation of lysine residues in collagen alpha chains and in collagen fibril assembly.</text>
</comment>
<evidence type="ECO:0000256" key="2">
    <source>
        <dbReference type="ARBA" id="ARBA00006487"/>
    </source>
</evidence>
<evidence type="ECO:0000256" key="7">
    <source>
        <dbReference type="ARBA" id="ARBA00061846"/>
    </source>
</evidence>
<comment type="similarity">
    <text evidence="2">Belongs to the leprecan family.</text>
</comment>
<dbReference type="Proteomes" id="UP001279410">
    <property type="component" value="Unassembled WGS sequence"/>
</dbReference>
<evidence type="ECO:0000256" key="6">
    <source>
        <dbReference type="ARBA" id="ARBA00057860"/>
    </source>
</evidence>
<feature type="domain" description="Leprecan-like alpha-helical" evidence="14">
    <location>
        <begin position="37"/>
        <end position="333"/>
    </location>
</feature>
<evidence type="ECO:0000313" key="16">
    <source>
        <dbReference type="Proteomes" id="UP001279410"/>
    </source>
</evidence>
<organism evidence="15 16">
    <name type="scientific">Lates japonicus</name>
    <name type="common">Japanese lates</name>
    <dbReference type="NCBI Taxonomy" id="270547"/>
    <lineage>
        <taxon>Eukaryota</taxon>
        <taxon>Metazoa</taxon>
        <taxon>Chordata</taxon>
        <taxon>Craniata</taxon>
        <taxon>Vertebrata</taxon>
        <taxon>Euteleostomi</taxon>
        <taxon>Actinopterygii</taxon>
        <taxon>Neopterygii</taxon>
        <taxon>Teleostei</taxon>
        <taxon>Neoteleostei</taxon>
        <taxon>Acanthomorphata</taxon>
        <taxon>Carangaria</taxon>
        <taxon>Carangaria incertae sedis</taxon>
        <taxon>Centropomidae</taxon>
        <taxon>Lates</taxon>
    </lineage>
</organism>
<dbReference type="GO" id="GO:0005783">
    <property type="term" value="C:endoplasmic reticulum"/>
    <property type="evidence" value="ECO:0007669"/>
    <property type="project" value="UniProtKB-SubCell"/>
</dbReference>
<protein>
    <recommendedName>
        <fullName evidence="8">Endoplasmic reticulum protein SC65</fullName>
    </recommendedName>
    <alternativeName>
        <fullName evidence="9">Leprecan-like protein 4</fullName>
    </alternativeName>
    <alternativeName>
        <fullName evidence="11">Prolyl 3-hydroxylase family member 4</fullName>
    </alternativeName>
    <alternativeName>
        <fullName evidence="10">Synaptonemal complex protein SC65</fullName>
    </alternativeName>
</protein>
<evidence type="ECO:0000256" key="8">
    <source>
        <dbReference type="ARBA" id="ARBA00072458"/>
    </source>
</evidence>
<evidence type="ECO:0000256" key="10">
    <source>
        <dbReference type="ARBA" id="ARBA00078679"/>
    </source>
</evidence>
<dbReference type="InterPro" id="IPR052284">
    <property type="entry name" value="Collagen_mod_leprecan"/>
</dbReference>
<gene>
    <name evidence="15" type="ORF">AKAME5_000292800</name>
</gene>
<name>A0AAD3M8G9_LATJO</name>